<name>U5DBX3_AMBTC</name>
<reference evidence="10" key="1">
    <citation type="journal article" date="2013" name="Science">
        <title>The Amborella genome and the evolution of flowering plants.</title>
        <authorList>
            <consortium name="Amborella Genome Project"/>
        </authorList>
    </citation>
    <scope>NUCLEOTIDE SEQUENCE [LARGE SCALE GENOMIC DNA]</scope>
</reference>
<dbReference type="GO" id="GO:0016020">
    <property type="term" value="C:membrane"/>
    <property type="evidence" value="ECO:0007669"/>
    <property type="project" value="UniProtKB-SubCell"/>
</dbReference>
<keyword evidence="10" id="KW-1185">Reference proteome</keyword>
<evidence type="ECO:0000259" key="7">
    <source>
        <dbReference type="Pfam" id="PF04116"/>
    </source>
</evidence>
<dbReference type="Proteomes" id="UP000017836">
    <property type="component" value="Unassembled WGS sequence"/>
</dbReference>
<dbReference type="OrthoDB" id="408954at2759"/>
<dbReference type="KEGG" id="atr:18447308"/>
<evidence type="ECO:0000256" key="4">
    <source>
        <dbReference type="ARBA" id="ARBA00022989"/>
    </source>
</evidence>
<comment type="subcellular location">
    <subcellularLocation>
        <location evidence="1">Membrane</location>
        <topology evidence="1">Multi-pass membrane protein</topology>
    </subcellularLocation>
</comment>
<dbReference type="EMBL" id="KI392078">
    <property type="protein sequence ID" value="ERN18937.1"/>
    <property type="molecule type" value="Genomic_DNA"/>
</dbReference>
<dbReference type="GO" id="GO:0008610">
    <property type="term" value="P:lipid biosynthetic process"/>
    <property type="evidence" value="ECO:0007669"/>
    <property type="project" value="InterPro"/>
</dbReference>
<protein>
    <recommendedName>
        <fullName evidence="11">Fatty acid hydroxylase domain-containing protein</fullName>
    </recommendedName>
</protein>
<dbReference type="AlphaFoldDB" id="U5DBX3"/>
<dbReference type="Pfam" id="PF12076">
    <property type="entry name" value="CER1-like_C"/>
    <property type="match status" value="1"/>
</dbReference>
<feature type="transmembrane region" description="Helical" evidence="6">
    <location>
        <begin position="325"/>
        <end position="350"/>
    </location>
</feature>
<evidence type="ECO:0000256" key="3">
    <source>
        <dbReference type="ARBA" id="ARBA00022692"/>
    </source>
</evidence>
<accession>U5DBX3</accession>
<dbReference type="GO" id="GO:0016491">
    <property type="term" value="F:oxidoreductase activity"/>
    <property type="evidence" value="ECO:0007669"/>
    <property type="project" value="InterPro"/>
</dbReference>
<dbReference type="InterPro" id="IPR050307">
    <property type="entry name" value="Sterol_Desaturase_Related"/>
</dbReference>
<dbReference type="Pfam" id="PF04116">
    <property type="entry name" value="FA_hydroxylase"/>
    <property type="match status" value="1"/>
</dbReference>
<evidence type="ECO:0000259" key="8">
    <source>
        <dbReference type="Pfam" id="PF12076"/>
    </source>
</evidence>
<evidence type="ECO:0000256" key="1">
    <source>
        <dbReference type="ARBA" id="ARBA00004141"/>
    </source>
</evidence>
<dbReference type="OMA" id="WSMVLTR"/>
<evidence type="ECO:0000313" key="10">
    <source>
        <dbReference type="Proteomes" id="UP000017836"/>
    </source>
</evidence>
<keyword evidence="4 6" id="KW-1133">Transmembrane helix</keyword>
<dbReference type="STRING" id="13333.U5DBX3"/>
<feature type="domain" description="Very-long-chain aldehyde decarbonylase CER1-like C-terminal" evidence="8">
    <location>
        <begin position="451"/>
        <end position="614"/>
    </location>
</feature>
<dbReference type="GO" id="GO:0005506">
    <property type="term" value="F:iron ion binding"/>
    <property type="evidence" value="ECO:0007669"/>
    <property type="project" value="InterPro"/>
</dbReference>
<dbReference type="PANTHER" id="PTHR11863">
    <property type="entry name" value="STEROL DESATURASE"/>
    <property type="match status" value="1"/>
</dbReference>
<comment type="similarity">
    <text evidence="2">Belongs to the sterol desaturase family.</text>
</comment>
<dbReference type="HOGENOM" id="CLU_017842_1_0_1"/>
<gene>
    <name evidence="9" type="ORF">AMTR_s00067p00188650</name>
</gene>
<feature type="transmembrane region" description="Helical" evidence="6">
    <location>
        <begin position="182"/>
        <end position="209"/>
    </location>
</feature>
<dbReference type="eggNOG" id="ENOG502QR3T">
    <property type="taxonomic scope" value="Eukaryota"/>
</dbReference>
<feature type="domain" description="Fatty acid hydroxylase" evidence="7">
    <location>
        <begin position="138"/>
        <end position="272"/>
    </location>
</feature>
<evidence type="ECO:0000256" key="2">
    <source>
        <dbReference type="ARBA" id="ARBA00009324"/>
    </source>
</evidence>
<evidence type="ECO:0000256" key="6">
    <source>
        <dbReference type="SAM" id="Phobius"/>
    </source>
</evidence>
<evidence type="ECO:0008006" key="11">
    <source>
        <dbReference type="Google" id="ProtNLM"/>
    </source>
</evidence>
<proteinExistence type="inferred from homology"/>
<organism evidence="9 10">
    <name type="scientific">Amborella trichopoda</name>
    <dbReference type="NCBI Taxonomy" id="13333"/>
    <lineage>
        <taxon>Eukaryota</taxon>
        <taxon>Viridiplantae</taxon>
        <taxon>Streptophyta</taxon>
        <taxon>Embryophyta</taxon>
        <taxon>Tracheophyta</taxon>
        <taxon>Spermatophyta</taxon>
        <taxon>Magnoliopsida</taxon>
        <taxon>Amborellales</taxon>
        <taxon>Amborellaceae</taxon>
        <taxon>Amborella</taxon>
    </lineage>
</organism>
<dbReference type="Gramene" id="ERN18937">
    <property type="protein sequence ID" value="ERN18937"/>
    <property type="gene ID" value="AMTR_s00067p00188650"/>
</dbReference>
<keyword evidence="3 6" id="KW-0812">Transmembrane</keyword>
<dbReference type="InterPro" id="IPR021940">
    <property type="entry name" value="CER1-like_C"/>
</dbReference>
<keyword evidence="5 6" id="KW-0472">Membrane</keyword>
<evidence type="ECO:0000313" key="9">
    <source>
        <dbReference type="EMBL" id="ERN18937.1"/>
    </source>
</evidence>
<dbReference type="InterPro" id="IPR006694">
    <property type="entry name" value="Fatty_acid_hydroxylase"/>
</dbReference>
<sequence>MASKPGPLTDWPWKKLGNFKYMVIVPCAIHAVYRIYGAQKQKRDHATIISLGLFLSRIIHDQLWITLSRFQTARSKHRIQSRGIDFEQVDRERNWDDQAILHAIIFYIGELFLPGAQNLPLWNTKGVIIAVLCHAGPVEYIYYWAHRALHHHFLYTRYHSHHHSSFVTEPITSVVHPFAEHILYALIFAVPFLATVLTYTASYTVLIGYMTFIDFMNNMGHCNFEFFPKWTFKIFPPLKYLIYTPSYHSLHHSQVHTNFSLFMPIYDYMYNTVDKTTDSVYESSIEGREDTTDVVHLTHPTSLHSIYHLRLGFAYLAAEPYSSKWYLWLMCPLSFVLMLVTWIFGCTFVVEKNKLYEHKMQTWAIPRYNFQYSLKWQKAPINNMIEKAILEADAMGVKVISLGLLNQGEEFNKNGELYLHNREKLKTRIVDGSTLSAATVLNGIPHGTQKVLIRGCLTKTLFTTALALLERRTKIVVIRTEEYENLKMRIPSKYQSGISLSNNYDTKVWLVGEDLRAEEQSRANRGTLFIPFTQFPPRAVREDCIYHTTPALVIPRTLEDVHSCENWLPRRVMSAWRVAGIVHALEGWDSHECGNMTLDVEKVWSTTLSHGFKPINNVKFN</sequence>
<evidence type="ECO:0000256" key="5">
    <source>
        <dbReference type="ARBA" id="ARBA00023136"/>
    </source>
</evidence>